<evidence type="ECO:0000256" key="3">
    <source>
        <dbReference type="ARBA" id="ARBA00023136"/>
    </source>
</evidence>
<organism evidence="7 8">
    <name type="scientific">Novosphingobium mangrovi</name>
    <name type="common">ex Hu et al. 2023</name>
    <dbReference type="NCBI Taxonomy" id="2930094"/>
    <lineage>
        <taxon>Bacteria</taxon>
        <taxon>Pseudomonadati</taxon>
        <taxon>Pseudomonadota</taxon>
        <taxon>Alphaproteobacteria</taxon>
        <taxon>Sphingomonadales</taxon>
        <taxon>Sphingomonadaceae</taxon>
        <taxon>Novosphingobium</taxon>
    </lineage>
</organism>
<proteinExistence type="inferred from homology"/>
<feature type="chain" id="PRO_5046152837" evidence="5">
    <location>
        <begin position="22"/>
        <end position="223"/>
    </location>
</feature>
<keyword evidence="3" id="KW-0472">Membrane</keyword>
<accession>A0ABT0ABQ7</accession>
<evidence type="ECO:0000256" key="2">
    <source>
        <dbReference type="ARBA" id="ARBA00022729"/>
    </source>
</evidence>
<dbReference type="InterPro" id="IPR051692">
    <property type="entry name" value="OMP-like"/>
</dbReference>
<keyword evidence="8" id="KW-1185">Reference proteome</keyword>
<name>A0ABT0ABQ7_9SPHN</name>
<keyword evidence="2 5" id="KW-0732">Signal</keyword>
<sequence length="223" mass="23994">MKKIVIALAAGTTALATPAMAQNVGPVGPFEGFHVEALGGYDRVEAGSSIDDMPQYDNDEGMDGFTYGVGAGYDLKIGERFVVGPEAEITWSTGDTDFEDGNFGGFGIGDVSASRDIYAGLRAGYIVTPSTMIYAKGGYTNAKFDVNNAFEGTRYERDVDADGWRIGAGVEQAVTNNVFAKVEYRYSNYGRAEIDYGADIPDSSRFDVDFDRHQVMAGVGVRF</sequence>
<dbReference type="InterPro" id="IPR027385">
    <property type="entry name" value="Beta-barrel_OMP"/>
</dbReference>
<comment type="similarity">
    <text evidence="4">Belongs to the Omp25/RopB family.</text>
</comment>
<evidence type="ECO:0000259" key="6">
    <source>
        <dbReference type="Pfam" id="PF13505"/>
    </source>
</evidence>
<dbReference type="InterPro" id="IPR011250">
    <property type="entry name" value="OMP/PagP_B-barrel"/>
</dbReference>
<evidence type="ECO:0000256" key="5">
    <source>
        <dbReference type="SAM" id="SignalP"/>
    </source>
</evidence>
<reference evidence="7" key="1">
    <citation type="submission" date="2022-03" db="EMBL/GenBank/DDBJ databases">
        <title>Identification of a novel bacterium isolated from mangrove sediments.</title>
        <authorList>
            <person name="Pan X."/>
        </authorList>
    </citation>
    <scope>NUCLEOTIDE SEQUENCE</scope>
    <source>
        <strain evidence="7">B2637</strain>
    </source>
</reference>
<dbReference type="SUPFAM" id="SSF56925">
    <property type="entry name" value="OMPA-like"/>
    <property type="match status" value="1"/>
</dbReference>
<feature type="signal peptide" evidence="5">
    <location>
        <begin position="1"/>
        <end position="21"/>
    </location>
</feature>
<comment type="caution">
    <text evidence="7">The sequence shown here is derived from an EMBL/GenBank/DDBJ whole genome shotgun (WGS) entry which is preliminary data.</text>
</comment>
<dbReference type="PANTHER" id="PTHR34001:SF3">
    <property type="entry name" value="BLL7405 PROTEIN"/>
    <property type="match status" value="1"/>
</dbReference>
<dbReference type="Pfam" id="PF13505">
    <property type="entry name" value="OMP_b-brl"/>
    <property type="match status" value="1"/>
</dbReference>
<gene>
    <name evidence="7" type="ORF">MTR65_08075</name>
</gene>
<evidence type="ECO:0000256" key="4">
    <source>
        <dbReference type="ARBA" id="ARBA00038306"/>
    </source>
</evidence>
<dbReference type="RefSeq" id="WP_243798949.1">
    <property type="nucleotide sequence ID" value="NZ_JALHAT010000010.1"/>
</dbReference>
<dbReference type="Gene3D" id="2.40.160.20">
    <property type="match status" value="1"/>
</dbReference>
<dbReference type="NCBIfam" id="TIGR01414">
    <property type="entry name" value="autotrans_barl"/>
    <property type="match status" value="1"/>
</dbReference>
<dbReference type="InterPro" id="IPR006315">
    <property type="entry name" value="OM_autotransptr_brl_dom"/>
</dbReference>
<dbReference type="EMBL" id="JALHAT010000010">
    <property type="protein sequence ID" value="MCJ1960632.1"/>
    <property type="molecule type" value="Genomic_DNA"/>
</dbReference>
<dbReference type="Proteomes" id="UP001162802">
    <property type="component" value="Unassembled WGS sequence"/>
</dbReference>
<comment type="subcellular location">
    <subcellularLocation>
        <location evidence="1">Membrane</location>
    </subcellularLocation>
</comment>
<dbReference type="PANTHER" id="PTHR34001">
    <property type="entry name" value="BLL7405 PROTEIN"/>
    <property type="match status" value="1"/>
</dbReference>
<protein>
    <submittedName>
        <fullName evidence="7">Outer membrane beta-barrel protein</fullName>
    </submittedName>
</protein>
<evidence type="ECO:0000313" key="8">
    <source>
        <dbReference type="Proteomes" id="UP001162802"/>
    </source>
</evidence>
<evidence type="ECO:0000256" key="1">
    <source>
        <dbReference type="ARBA" id="ARBA00004370"/>
    </source>
</evidence>
<feature type="domain" description="Outer membrane protein beta-barrel" evidence="6">
    <location>
        <begin position="8"/>
        <end position="223"/>
    </location>
</feature>
<evidence type="ECO:0000313" key="7">
    <source>
        <dbReference type="EMBL" id="MCJ1960632.1"/>
    </source>
</evidence>